<dbReference type="RefSeq" id="WP_267981497.1">
    <property type="nucleotide sequence ID" value="NZ_JAPQKF010000007.1"/>
</dbReference>
<comment type="caution">
    <text evidence="3">The sequence shown here is derived from an EMBL/GenBank/DDBJ whole genome shotgun (WGS) entry which is preliminary data.</text>
</comment>
<dbReference type="SUPFAM" id="SSF46785">
    <property type="entry name" value="Winged helix' DNA-binding domain"/>
    <property type="match status" value="1"/>
</dbReference>
<dbReference type="InterPro" id="IPR026287">
    <property type="entry name" value="SoFic-like"/>
</dbReference>
<organism evidence="3 4">
    <name type="scientific">Acinetobacter thutiue</name>
    <dbReference type="NCBI Taxonomy" id="2998078"/>
    <lineage>
        <taxon>Bacteria</taxon>
        <taxon>Pseudomonadati</taxon>
        <taxon>Pseudomonadota</taxon>
        <taxon>Gammaproteobacteria</taxon>
        <taxon>Moraxellales</taxon>
        <taxon>Moraxellaceae</taxon>
        <taxon>Acinetobacter</taxon>
    </lineage>
</organism>
<comment type="catalytic activity">
    <reaction evidence="1">
        <text>L-tyrosyl-[protein] + ATP = O-(5'-adenylyl)-L-tyrosyl-[protein] + diphosphate</text>
        <dbReference type="Rhea" id="RHEA:54288"/>
        <dbReference type="Rhea" id="RHEA-COMP:10136"/>
        <dbReference type="Rhea" id="RHEA-COMP:13846"/>
        <dbReference type="ChEBI" id="CHEBI:30616"/>
        <dbReference type="ChEBI" id="CHEBI:33019"/>
        <dbReference type="ChEBI" id="CHEBI:46858"/>
        <dbReference type="ChEBI" id="CHEBI:83624"/>
        <dbReference type="EC" id="2.7.7.108"/>
    </reaction>
</comment>
<dbReference type="InterPro" id="IPR036390">
    <property type="entry name" value="WH_DNA-bd_sf"/>
</dbReference>
<reference evidence="3" key="1">
    <citation type="submission" date="2023-06" db="EMBL/GenBank/DDBJ databases">
        <title>Two novel species of Acinetobacter isolated from motorbike repairing workshop in Vietnam.</title>
        <authorList>
            <person name="Le N.T.T."/>
        </authorList>
    </citation>
    <scope>NUCLEOTIDE SEQUENCE</scope>
    <source>
        <strain evidence="3">VNH17</strain>
    </source>
</reference>
<dbReference type="InterPro" id="IPR003812">
    <property type="entry name" value="Fido"/>
</dbReference>
<keyword evidence="1" id="KW-0808">Transferase</keyword>
<evidence type="ECO:0000259" key="2">
    <source>
        <dbReference type="PROSITE" id="PS51459"/>
    </source>
</evidence>
<evidence type="ECO:0000313" key="3">
    <source>
        <dbReference type="EMBL" id="MDN0015225.1"/>
    </source>
</evidence>
<evidence type="ECO:0000313" key="4">
    <source>
        <dbReference type="Proteomes" id="UP001168524"/>
    </source>
</evidence>
<accession>A0ABT7WRE5</accession>
<protein>
    <recommendedName>
        <fullName evidence="1">Protein adenylyltransferase</fullName>
        <ecNumber evidence="1">2.7.7.108</ecNumber>
    </recommendedName>
    <alternativeName>
        <fullName evidence="1">AMPylator</fullName>
    </alternativeName>
</protein>
<keyword evidence="4" id="KW-1185">Reference proteome</keyword>
<dbReference type="InterPro" id="IPR036597">
    <property type="entry name" value="Fido-like_dom_sf"/>
</dbReference>
<feature type="domain" description="Fido" evidence="2">
    <location>
        <begin position="125"/>
        <end position="275"/>
    </location>
</feature>
<dbReference type="InterPro" id="IPR025758">
    <property type="entry name" value="Fic/DOC_N"/>
</dbReference>
<dbReference type="Proteomes" id="UP001168524">
    <property type="component" value="Unassembled WGS sequence"/>
</dbReference>
<dbReference type="Pfam" id="PF13784">
    <property type="entry name" value="Fic_N"/>
    <property type="match status" value="1"/>
</dbReference>
<dbReference type="Gene3D" id="1.10.10.10">
    <property type="entry name" value="Winged helix-like DNA-binding domain superfamily/Winged helix DNA-binding domain"/>
    <property type="match status" value="1"/>
</dbReference>
<sequence length="377" mass="43777">MKLEDFSAGNWRKRYQYKSFEPVSINQEWSWDEPTINTMLEAANRALGELNAFSLIVPDIDLFIQMHVTKEAQTSSRIEGTQTGIDEALLSEELIEPEKRDDWHEVQNYIMAVNTAIAELEHLPLSIRLLKNTHQILMQGARGEHKQPGEFRISQNWIGGSSLADAVFIPPHQDGVIEYMADLEKFWHNDDIHVPHLIRIAISHYQFETIHPFLDGNGRIGRLLIPLYLVNHGLLAKPSLYLSDFFERHRSSYYDALMRVRQSNDLIHWIRFFLQGVTETATKGRDVFRQILVLRNNVEQQILSLGKRAPNAKLLLNLLYRRPITTAQDIEQQLNLSTPTVNALLKDFLNLGILVEMTGQQRFRIYEFKQYVDLFIE</sequence>
<gene>
    <name evidence="3" type="ORF">QTA56_13420</name>
</gene>
<dbReference type="InterPro" id="IPR036388">
    <property type="entry name" value="WH-like_DNA-bd_sf"/>
</dbReference>
<comment type="catalytic activity">
    <reaction evidence="1">
        <text>L-threonyl-[protein] + ATP = 3-O-(5'-adenylyl)-L-threonyl-[protein] + diphosphate</text>
        <dbReference type="Rhea" id="RHEA:54292"/>
        <dbReference type="Rhea" id="RHEA-COMP:11060"/>
        <dbReference type="Rhea" id="RHEA-COMP:13847"/>
        <dbReference type="ChEBI" id="CHEBI:30013"/>
        <dbReference type="ChEBI" id="CHEBI:30616"/>
        <dbReference type="ChEBI" id="CHEBI:33019"/>
        <dbReference type="ChEBI" id="CHEBI:138113"/>
        <dbReference type="EC" id="2.7.7.108"/>
    </reaction>
</comment>
<keyword evidence="1" id="KW-0547">Nucleotide-binding</keyword>
<keyword evidence="1" id="KW-0548">Nucleotidyltransferase</keyword>
<proteinExistence type="predicted"/>
<evidence type="ECO:0000256" key="1">
    <source>
        <dbReference type="PIRNR" id="PIRNR038925"/>
    </source>
</evidence>
<comment type="function">
    <text evidence="1">Adenylyltransferase that mediates the addition of adenosine 5'-monophosphate (AMP) to specific residues of target proteins.</text>
</comment>
<dbReference type="EC" id="2.7.7.108" evidence="1"/>
<dbReference type="SUPFAM" id="SSF140931">
    <property type="entry name" value="Fic-like"/>
    <property type="match status" value="1"/>
</dbReference>
<dbReference type="PANTHER" id="PTHR13504">
    <property type="entry name" value="FIDO DOMAIN-CONTAINING PROTEIN DDB_G0283145"/>
    <property type="match status" value="1"/>
</dbReference>
<dbReference type="EMBL" id="JAUDZE010000007">
    <property type="protein sequence ID" value="MDN0015225.1"/>
    <property type="molecule type" value="Genomic_DNA"/>
</dbReference>
<dbReference type="PIRSF" id="PIRSF038925">
    <property type="entry name" value="AMP-prot_trans"/>
    <property type="match status" value="1"/>
</dbReference>
<name>A0ABT7WRE5_9GAMM</name>
<dbReference type="InterPro" id="IPR040198">
    <property type="entry name" value="Fido_containing"/>
</dbReference>
<comment type="subunit">
    <text evidence="1">Homodimer.</text>
</comment>
<dbReference type="PROSITE" id="PS51459">
    <property type="entry name" value="FIDO"/>
    <property type="match status" value="1"/>
</dbReference>
<keyword evidence="1" id="KW-0067">ATP-binding</keyword>
<dbReference type="PANTHER" id="PTHR13504:SF38">
    <property type="entry name" value="FIDO DOMAIN-CONTAINING PROTEIN"/>
    <property type="match status" value="1"/>
</dbReference>
<dbReference type="Pfam" id="PF02661">
    <property type="entry name" value="Fic"/>
    <property type="match status" value="1"/>
</dbReference>
<dbReference type="Gene3D" id="1.10.3290.10">
    <property type="entry name" value="Fido-like domain"/>
    <property type="match status" value="1"/>
</dbReference>